<protein>
    <recommendedName>
        <fullName evidence="3">Reverse transcriptase zinc-binding domain-containing protein</fullName>
    </recommendedName>
</protein>
<dbReference type="AlphaFoldDB" id="K3XRX1"/>
<dbReference type="eggNOG" id="KOG1075">
    <property type="taxonomic scope" value="Eukaryota"/>
</dbReference>
<evidence type="ECO:0000313" key="1">
    <source>
        <dbReference type="EnsemblPlants" id="KQL06413"/>
    </source>
</evidence>
<reference evidence="1" key="2">
    <citation type="submission" date="2018-08" db="UniProtKB">
        <authorList>
            <consortium name="EnsemblPlants"/>
        </authorList>
    </citation>
    <scope>IDENTIFICATION</scope>
    <source>
        <strain evidence="1">Yugu1</strain>
    </source>
</reference>
<dbReference type="OMA" id="RTWAGFR"/>
<dbReference type="EnsemblPlants" id="KQL06413">
    <property type="protein sequence ID" value="KQL06413"/>
    <property type="gene ID" value="SETIT_004667mg"/>
</dbReference>
<dbReference type="Proteomes" id="UP000004995">
    <property type="component" value="Unassembled WGS sequence"/>
</dbReference>
<sequence>MGQCLLPTSFGDLGIPNLSDGYGTEDALAVACHVDGARTWAGFRFPNNQLVSAFFNASLSVEVSMGDRALFWLDRWINGCNIQALAPNLWGAVPACVRNKRTVREELTDRRWVRDISYAVTIQLLLQYLKIWDLLHDWPLNHSFGAGRLQDSFSLPPPTKYFSWAGHTFWALNSFGKSRLHYSWSLWRERNRRIHERSALQPIALPPAVPEEARTLASAGFVGISLLLGFSGELLVPHVVPPWRKGPCAS</sequence>
<name>K3XRX1_SETIT</name>
<dbReference type="FunCoup" id="K3XRX1">
    <property type="interactions" value="5"/>
</dbReference>
<proteinExistence type="predicted"/>
<dbReference type="Gramene" id="KQL06413">
    <property type="protein sequence ID" value="KQL06413"/>
    <property type="gene ID" value="SETIT_004667mg"/>
</dbReference>
<evidence type="ECO:0008006" key="3">
    <source>
        <dbReference type="Google" id="ProtNLM"/>
    </source>
</evidence>
<dbReference type="InParanoid" id="K3XRX1"/>
<dbReference type="HOGENOM" id="CLU_1112903_0_0_1"/>
<accession>K3XRX1</accession>
<keyword evidence="2" id="KW-1185">Reference proteome</keyword>
<reference evidence="2" key="1">
    <citation type="journal article" date="2012" name="Nat. Biotechnol.">
        <title>Reference genome sequence of the model plant Setaria.</title>
        <authorList>
            <person name="Bennetzen J.L."/>
            <person name="Schmutz J."/>
            <person name="Wang H."/>
            <person name="Percifield R."/>
            <person name="Hawkins J."/>
            <person name="Pontaroli A.C."/>
            <person name="Estep M."/>
            <person name="Feng L."/>
            <person name="Vaughn J.N."/>
            <person name="Grimwood J."/>
            <person name="Jenkins J."/>
            <person name="Barry K."/>
            <person name="Lindquist E."/>
            <person name="Hellsten U."/>
            <person name="Deshpande S."/>
            <person name="Wang X."/>
            <person name="Wu X."/>
            <person name="Mitros T."/>
            <person name="Triplett J."/>
            <person name="Yang X."/>
            <person name="Ye C.Y."/>
            <person name="Mauro-Herrera M."/>
            <person name="Wang L."/>
            <person name="Li P."/>
            <person name="Sharma M."/>
            <person name="Sharma R."/>
            <person name="Ronald P.C."/>
            <person name="Panaud O."/>
            <person name="Kellogg E.A."/>
            <person name="Brutnell T.P."/>
            <person name="Doust A.N."/>
            <person name="Tuskan G.A."/>
            <person name="Rokhsar D."/>
            <person name="Devos K.M."/>
        </authorList>
    </citation>
    <scope>NUCLEOTIDE SEQUENCE [LARGE SCALE GENOMIC DNA]</scope>
    <source>
        <strain evidence="2">cv. Yugu1</strain>
    </source>
</reference>
<organism evidence="1 2">
    <name type="scientific">Setaria italica</name>
    <name type="common">Foxtail millet</name>
    <name type="synonym">Panicum italicum</name>
    <dbReference type="NCBI Taxonomy" id="4555"/>
    <lineage>
        <taxon>Eukaryota</taxon>
        <taxon>Viridiplantae</taxon>
        <taxon>Streptophyta</taxon>
        <taxon>Embryophyta</taxon>
        <taxon>Tracheophyta</taxon>
        <taxon>Spermatophyta</taxon>
        <taxon>Magnoliopsida</taxon>
        <taxon>Liliopsida</taxon>
        <taxon>Poales</taxon>
        <taxon>Poaceae</taxon>
        <taxon>PACMAD clade</taxon>
        <taxon>Panicoideae</taxon>
        <taxon>Panicodae</taxon>
        <taxon>Paniceae</taxon>
        <taxon>Cenchrinae</taxon>
        <taxon>Setaria</taxon>
    </lineage>
</organism>
<evidence type="ECO:0000313" key="2">
    <source>
        <dbReference type="Proteomes" id="UP000004995"/>
    </source>
</evidence>
<dbReference type="EMBL" id="AGNK02003247">
    <property type="status" value="NOT_ANNOTATED_CDS"/>
    <property type="molecule type" value="Genomic_DNA"/>
</dbReference>